<dbReference type="AlphaFoldDB" id="F8P6G9"/>
<dbReference type="Proteomes" id="UP000008064">
    <property type="component" value="Unassembled WGS sequence"/>
</dbReference>
<proteinExistence type="predicted"/>
<dbReference type="GeneID" id="18811876"/>
<dbReference type="KEGG" id="sla:SERLADRAFT_398230"/>
<dbReference type="RefSeq" id="XP_007321993.1">
    <property type="nucleotide sequence ID" value="XM_007321931.1"/>
</dbReference>
<gene>
    <name evidence="1" type="ORF">SERLADRAFT_398230</name>
</gene>
<feature type="non-terminal residue" evidence="1">
    <location>
        <position position="55"/>
    </location>
</feature>
<protein>
    <submittedName>
        <fullName evidence="1">Uncharacterized protein</fullName>
    </submittedName>
</protein>
<accession>F8P6G9</accession>
<name>F8P6G9_SERL9</name>
<reference evidence="1" key="1">
    <citation type="submission" date="2011-04" db="EMBL/GenBank/DDBJ databases">
        <title>Evolution of plant cell wall degrading machinery underlies the functional diversity of forest fungi.</title>
        <authorList>
            <consortium name="US DOE Joint Genome Institute (JGI-PGF)"/>
            <person name="Eastwood D.C."/>
            <person name="Floudas D."/>
            <person name="Binder M."/>
            <person name="Majcherczyk A."/>
            <person name="Schneider P."/>
            <person name="Aerts A."/>
            <person name="Asiegbu F.O."/>
            <person name="Baker S.E."/>
            <person name="Barry K."/>
            <person name="Bendiksby M."/>
            <person name="Blumentritt M."/>
            <person name="Coutinho P.M."/>
            <person name="Cullen D."/>
            <person name="Cullen D."/>
            <person name="Gathman A."/>
            <person name="Goodell B."/>
            <person name="Henrissat B."/>
            <person name="Ihrmark K."/>
            <person name="Kauserud H."/>
            <person name="Kohler A."/>
            <person name="LaButti K."/>
            <person name="Lapidus A."/>
            <person name="Lavin J.L."/>
            <person name="Lee Y.-H."/>
            <person name="Lindquist E."/>
            <person name="Lilly W."/>
            <person name="Lucas S."/>
            <person name="Morin E."/>
            <person name="Murat C."/>
            <person name="Oguiza J.A."/>
            <person name="Park J."/>
            <person name="Pisabarro A.G."/>
            <person name="Riley R."/>
            <person name="Rosling A."/>
            <person name="Salamov A."/>
            <person name="Schmidt O."/>
            <person name="Schmutz J."/>
            <person name="Skrede I."/>
            <person name="Stenlid J."/>
            <person name="Wiebenga A."/>
            <person name="Xie X."/>
            <person name="Kues U."/>
            <person name="Hibbett D.S."/>
            <person name="Hoffmeister D."/>
            <person name="Hogberg N."/>
            <person name="Martin F."/>
            <person name="Grigoriev I.V."/>
            <person name="Watkinson S.C."/>
        </authorList>
    </citation>
    <scope>NUCLEOTIDE SEQUENCE</scope>
    <source>
        <strain evidence="1">S7.9</strain>
    </source>
</reference>
<sequence length="55" mass="6251">MGWWGICCMVHWIILVWVTWHAWTASPVDWSRGRIRGPSGVLCERGGVHGIVVVH</sequence>
<evidence type="ECO:0000313" key="1">
    <source>
        <dbReference type="EMBL" id="EGO21036.1"/>
    </source>
</evidence>
<organism>
    <name type="scientific">Serpula lacrymans var. lacrymans (strain S7.9)</name>
    <name type="common">Dry rot fungus</name>
    <dbReference type="NCBI Taxonomy" id="578457"/>
    <lineage>
        <taxon>Eukaryota</taxon>
        <taxon>Fungi</taxon>
        <taxon>Dikarya</taxon>
        <taxon>Basidiomycota</taxon>
        <taxon>Agaricomycotina</taxon>
        <taxon>Agaricomycetes</taxon>
        <taxon>Agaricomycetidae</taxon>
        <taxon>Boletales</taxon>
        <taxon>Coniophorineae</taxon>
        <taxon>Serpulaceae</taxon>
        <taxon>Serpula</taxon>
    </lineage>
</organism>
<dbReference type="EMBL" id="GL945439">
    <property type="protein sequence ID" value="EGO21036.1"/>
    <property type="molecule type" value="Genomic_DNA"/>
</dbReference>
<dbReference type="HOGENOM" id="CLU_3038158_0_0_1"/>